<dbReference type="Proteomes" id="UP000266723">
    <property type="component" value="Unassembled WGS sequence"/>
</dbReference>
<evidence type="ECO:0000313" key="2">
    <source>
        <dbReference type="EMBL" id="KAF3568395.1"/>
    </source>
</evidence>
<reference evidence="2 3" key="1">
    <citation type="journal article" date="2020" name="BMC Genomics">
        <title>Intraspecific diversification of the crop wild relative Brassica cretica Lam. using demographic model selection.</title>
        <authorList>
            <person name="Kioukis A."/>
            <person name="Michalopoulou V.A."/>
            <person name="Briers L."/>
            <person name="Pirintsos S."/>
            <person name="Studholme D.J."/>
            <person name="Pavlidis P."/>
            <person name="Sarris P.F."/>
        </authorList>
    </citation>
    <scope>NUCLEOTIDE SEQUENCE [LARGE SCALE GENOMIC DNA]</scope>
    <source>
        <strain evidence="3">cv. PFS-1207/04</strain>
    </source>
</reference>
<dbReference type="EMBL" id="QGKV02000759">
    <property type="protein sequence ID" value="KAF3568395.1"/>
    <property type="molecule type" value="Genomic_DNA"/>
</dbReference>
<feature type="domain" description="DUF1985" evidence="1">
    <location>
        <begin position="13"/>
        <end position="82"/>
    </location>
</feature>
<proteinExistence type="predicted"/>
<protein>
    <recommendedName>
        <fullName evidence="1">DUF1985 domain-containing protein</fullName>
    </recommendedName>
</protein>
<organism evidence="2 3">
    <name type="scientific">Brassica cretica</name>
    <name type="common">Mustard</name>
    <dbReference type="NCBI Taxonomy" id="69181"/>
    <lineage>
        <taxon>Eukaryota</taxon>
        <taxon>Viridiplantae</taxon>
        <taxon>Streptophyta</taxon>
        <taxon>Embryophyta</taxon>
        <taxon>Tracheophyta</taxon>
        <taxon>Spermatophyta</taxon>
        <taxon>Magnoliopsida</taxon>
        <taxon>eudicotyledons</taxon>
        <taxon>Gunneridae</taxon>
        <taxon>Pentapetalae</taxon>
        <taxon>rosids</taxon>
        <taxon>malvids</taxon>
        <taxon>Brassicales</taxon>
        <taxon>Brassicaceae</taxon>
        <taxon>Brassiceae</taxon>
        <taxon>Brassica</taxon>
    </lineage>
</organism>
<sequence>MMGVAVDDGPTSEQVIAACGRCKDWSREDHMRLGYLVSFIRFIEGRKYSTSTRASLARLVMDLEAFENYPWGRVAFKMLMDSLKEKDLTKTYTVDGFIQVIQVWIYYALPKLAANYGKPLPNKPSPPLLAYKGGKYVSADMYFKRHSPTSRKRLIVKSSEKSSRKYFPEDLIINRLQSLLSEDFSNDLYLSLLGSLLWKTFQTT</sequence>
<dbReference type="PANTHER" id="PTHR48449:SF1">
    <property type="entry name" value="DUF1985 DOMAIN-CONTAINING PROTEIN"/>
    <property type="match status" value="1"/>
</dbReference>
<keyword evidence="3" id="KW-1185">Reference proteome</keyword>
<comment type="caution">
    <text evidence="2">The sequence shown here is derived from an EMBL/GenBank/DDBJ whole genome shotgun (WGS) entry which is preliminary data.</text>
</comment>
<name>A0ABQ7DBI8_BRACR</name>
<accession>A0ABQ7DBI8</accession>
<dbReference type="Pfam" id="PF09331">
    <property type="entry name" value="DUF1985"/>
    <property type="match status" value="1"/>
</dbReference>
<dbReference type="PANTHER" id="PTHR48449">
    <property type="entry name" value="DUF1985 DOMAIN-CONTAINING PROTEIN"/>
    <property type="match status" value="1"/>
</dbReference>
<evidence type="ECO:0000259" key="1">
    <source>
        <dbReference type="Pfam" id="PF09331"/>
    </source>
</evidence>
<evidence type="ECO:0000313" key="3">
    <source>
        <dbReference type="Proteomes" id="UP000266723"/>
    </source>
</evidence>
<gene>
    <name evidence="2" type="ORF">DY000_02014219</name>
</gene>
<dbReference type="InterPro" id="IPR015410">
    <property type="entry name" value="DUF1985"/>
</dbReference>